<proteinExistence type="predicted"/>
<sequence length="160" mass="17642">MKKLLFVIVAVLLTLPFTTQAQRGSNAIGLRFGGGVGHDAEISFQTPFSGNRAELDLGFGGRGDFDYWKLTGIYQWVMPIESGFYWYLGLGPALGSWSYNEHDLDDSGVYIAAALNAGIEYNFEEVPLQISIDTRPELSLSDTPSDPFGFGLALGLRYRF</sequence>
<protein>
    <recommendedName>
        <fullName evidence="4">Outer membrane protein beta-barrel domain-containing protein</fullName>
    </recommendedName>
</protein>
<organism evidence="2 3">
    <name type="scientific">Marinilabilia rubra</name>
    <dbReference type="NCBI Taxonomy" id="2162893"/>
    <lineage>
        <taxon>Bacteria</taxon>
        <taxon>Pseudomonadati</taxon>
        <taxon>Bacteroidota</taxon>
        <taxon>Bacteroidia</taxon>
        <taxon>Marinilabiliales</taxon>
        <taxon>Marinilabiliaceae</taxon>
        <taxon>Marinilabilia</taxon>
    </lineage>
</organism>
<evidence type="ECO:0000313" key="2">
    <source>
        <dbReference type="EMBL" id="PWE00550.1"/>
    </source>
</evidence>
<dbReference type="OrthoDB" id="978645at2"/>
<evidence type="ECO:0000256" key="1">
    <source>
        <dbReference type="SAM" id="SignalP"/>
    </source>
</evidence>
<accession>A0A2U2BBW1</accession>
<gene>
    <name evidence="2" type="ORF">DDZ16_05705</name>
</gene>
<comment type="caution">
    <text evidence="2">The sequence shown here is derived from an EMBL/GenBank/DDBJ whole genome shotgun (WGS) entry which is preliminary data.</text>
</comment>
<dbReference type="Proteomes" id="UP000244956">
    <property type="component" value="Unassembled WGS sequence"/>
</dbReference>
<keyword evidence="1" id="KW-0732">Signal</keyword>
<evidence type="ECO:0008006" key="4">
    <source>
        <dbReference type="Google" id="ProtNLM"/>
    </source>
</evidence>
<reference evidence="2 3" key="1">
    <citation type="submission" date="2018-05" db="EMBL/GenBank/DDBJ databases">
        <title>Marinilabilia rubrum sp. nov., isolated from saltern sediment.</title>
        <authorList>
            <person name="Zhang R."/>
        </authorList>
    </citation>
    <scope>NUCLEOTIDE SEQUENCE [LARGE SCALE GENOMIC DNA]</scope>
    <source>
        <strain evidence="2 3">WTE16</strain>
    </source>
</reference>
<evidence type="ECO:0000313" key="3">
    <source>
        <dbReference type="Proteomes" id="UP000244956"/>
    </source>
</evidence>
<feature type="signal peptide" evidence="1">
    <location>
        <begin position="1"/>
        <end position="21"/>
    </location>
</feature>
<dbReference type="AlphaFoldDB" id="A0A2U2BBW1"/>
<dbReference type="RefSeq" id="WP_109263589.1">
    <property type="nucleotide sequence ID" value="NZ_QEWP01000003.1"/>
</dbReference>
<feature type="chain" id="PRO_5015637717" description="Outer membrane protein beta-barrel domain-containing protein" evidence="1">
    <location>
        <begin position="22"/>
        <end position="160"/>
    </location>
</feature>
<keyword evidence="3" id="KW-1185">Reference proteome</keyword>
<dbReference type="InterPro" id="IPR011250">
    <property type="entry name" value="OMP/PagP_B-barrel"/>
</dbReference>
<dbReference type="SUPFAM" id="SSF56925">
    <property type="entry name" value="OMPA-like"/>
    <property type="match status" value="1"/>
</dbReference>
<name>A0A2U2BBW1_9BACT</name>
<dbReference type="EMBL" id="QEWP01000003">
    <property type="protein sequence ID" value="PWE00550.1"/>
    <property type="molecule type" value="Genomic_DNA"/>
</dbReference>